<organism evidence="2 3">
    <name type="scientific">Acinetobacter populi</name>
    <dbReference type="NCBI Taxonomy" id="1582270"/>
    <lineage>
        <taxon>Bacteria</taxon>
        <taxon>Pseudomonadati</taxon>
        <taxon>Pseudomonadota</taxon>
        <taxon>Gammaproteobacteria</taxon>
        <taxon>Moraxellales</taxon>
        <taxon>Moraxellaceae</taxon>
        <taxon>Acinetobacter</taxon>
    </lineage>
</organism>
<dbReference type="InterPro" id="IPR036282">
    <property type="entry name" value="Glutathione-S-Trfase_C_sf"/>
</dbReference>
<proteinExistence type="predicted"/>
<dbReference type="Pfam" id="PF14497">
    <property type="entry name" value="GST_C_3"/>
    <property type="match status" value="1"/>
</dbReference>
<keyword evidence="2" id="KW-0808">Transferase</keyword>
<dbReference type="SUPFAM" id="SSF47616">
    <property type="entry name" value="GST C-terminal domain-like"/>
    <property type="match status" value="1"/>
</dbReference>
<sequence>MRILYQFPLSLFCEKARWLLDHKELDYIAQNLAPGLHRIMIHYRTGQYQLPVLKDGNNWIADSSQIALYLDSKYPELTLIRKEPDLRESILSIDSLTQELGIHVRRWLFHYILQNNNKAALDIIIGEKGMMRDFEKVSIPAMKMAIKKFHNINDTSVQESKSRLDQLTADLNQTLIENGGRYLVGERLTLADIAVCSMLAPVLMIVGTPWEMTNPDNISEEVLSLQQALLALPLGQYVQRIYETERNARVDWRGV</sequence>
<name>A0A1Z9YZB1_9GAMM</name>
<reference evidence="2 3" key="1">
    <citation type="submission" date="2017-05" db="EMBL/GenBank/DDBJ databases">
        <title>Acinetobacter populi ANC 5415 (= PBJ7), whole genome shotgun sequencing project.</title>
        <authorList>
            <person name="Nemec A."/>
            <person name="Radolfova-Krizova L."/>
        </authorList>
    </citation>
    <scope>NUCLEOTIDE SEQUENCE [LARGE SCALE GENOMIC DNA]</scope>
    <source>
        <strain evidence="2 3">PBJ7</strain>
    </source>
</reference>
<dbReference type="PROSITE" id="PS50404">
    <property type="entry name" value="GST_NTER"/>
    <property type="match status" value="1"/>
</dbReference>
<dbReference type="EMBL" id="NEXX01000002">
    <property type="protein sequence ID" value="OUY07549.1"/>
    <property type="molecule type" value="Genomic_DNA"/>
</dbReference>
<evidence type="ECO:0000259" key="1">
    <source>
        <dbReference type="PROSITE" id="PS50404"/>
    </source>
</evidence>
<dbReference type="SUPFAM" id="SSF52833">
    <property type="entry name" value="Thioredoxin-like"/>
    <property type="match status" value="1"/>
</dbReference>
<dbReference type="PANTHER" id="PTHR42673">
    <property type="entry name" value="MALEYLACETOACETATE ISOMERASE"/>
    <property type="match status" value="1"/>
</dbReference>
<dbReference type="RefSeq" id="WP_087620097.1">
    <property type="nucleotide sequence ID" value="NZ_NEXX01000002.1"/>
</dbReference>
<dbReference type="GO" id="GO:0006749">
    <property type="term" value="P:glutathione metabolic process"/>
    <property type="evidence" value="ECO:0007669"/>
    <property type="project" value="TreeGrafter"/>
</dbReference>
<dbReference type="GO" id="GO:0006559">
    <property type="term" value="P:L-phenylalanine catabolic process"/>
    <property type="evidence" value="ECO:0007669"/>
    <property type="project" value="TreeGrafter"/>
</dbReference>
<evidence type="ECO:0000313" key="2">
    <source>
        <dbReference type="EMBL" id="OUY07549.1"/>
    </source>
</evidence>
<dbReference type="OrthoDB" id="9782992at2"/>
<dbReference type="InterPro" id="IPR004046">
    <property type="entry name" value="GST_C"/>
</dbReference>
<feature type="domain" description="GST N-terminal" evidence="1">
    <location>
        <begin position="1"/>
        <end position="78"/>
    </location>
</feature>
<dbReference type="AlphaFoldDB" id="A0A1Z9YZB1"/>
<dbReference type="PANTHER" id="PTHR42673:SF4">
    <property type="entry name" value="MALEYLACETOACETATE ISOMERASE"/>
    <property type="match status" value="1"/>
</dbReference>
<dbReference type="Pfam" id="PF13417">
    <property type="entry name" value="GST_N_3"/>
    <property type="match status" value="1"/>
</dbReference>
<dbReference type="Gene3D" id="3.40.30.10">
    <property type="entry name" value="Glutaredoxin"/>
    <property type="match status" value="1"/>
</dbReference>
<protein>
    <submittedName>
        <fullName evidence="2">Glutathione S-transferase</fullName>
    </submittedName>
</protein>
<dbReference type="Gene3D" id="1.20.1050.10">
    <property type="match status" value="1"/>
</dbReference>
<dbReference type="InterPro" id="IPR004045">
    <property type="entry name" value="Glutathione_S-Trfase_N"/>
</dbReference>
<dbReference type="InterPro" id="IPR036249">
    <property type="entry name" value="Thioredoxin-like_sf"/>
</dbReference>
<dbReference type="Proteomes" id="UP000196536">
    <property type="component" value="Unassembled WGS sequence"/>
</dbReference>
<evidence type="ECO:0000313" key="3">
    <source>
        <dbReference type="Proteomes" id="UP000196536"/>
    </source>
</evidence>
<dbReference type="GO" id="GO:0016034">
    <property type="term" value="F:maleylacetoacetate isomerase activity"/>
    <property type="evidence" value="ECO:0007669"/>
    <property type="project" value="TreeGrafter"/>
</dbReference>
<accession>A0A1Z9YZB1</accession>
<gene>
    <name evidence="2" type="ORF">CAP51_07305</name>
</gene>
<comment type="caution">
    <text evidence="2">The sequence shown here is derived from an EMBL/GenBank/DDBJ whole genome shotgun (WGS) entry which is preliminary data.</text>
</comment>
<dbReference type="GO" id="GO:0004364">
    <property type="term" value="F:glutathione transferase activity"/>
    <property type="evidence" value="ECO:0007669"/>
    <property type="project" value="TreeGrafter"/>
</dbReference>
<keyword evidence="3" id="KW-1185">Reference proteome</keyword>